<evidence type="ECO:0000313" key="1">
    <source>
        <dbReference type="EMBL" id="RDH37893.1"/>
    </source>
</evidence>
<gene>
    <name evidence="1" type="ORF">BDQ94DRAFT_70994</name>
</gene>
<dbReference type="AlphaFoldDB" id="A0A3F3QF60"/>
<keyword evidence="2" id="KW-1185">Reference proteome</keyword>
<dbReference type="RefSeq" id="XP_026630915.1">
    <property type="nucleotide sequence ID" value="XM_026776369.1"/>
</dbReference>
<dbReference type="GeneID" id="38144725"/>
<protein>
    <submittedName>
        <fullName evidence="1">Uncharacterized protein</fullName>
    </submittedName>
</protein>
<sequence length="111" mass="13034">MEKRIVDPFDRNTPRGVEVIIEGKAMLFIERYGRNHPTCDNPLHTPSLTTTILSPPSNTHYTTPECRPRHSNLLYPQMLLKCIQTTLPTRSLRHYRPQWRSKRDNADKQTH</sequence>
<accession>A0A3F3QF60</accession>
<reference evidence="1 2" key="1">
    <citation type="submission" date="2018-07" db="EMBL/GenBank/DDBJ databases">
        <title>The genomes of Aspergillus section Nigri reveals drivers in fungal speciation.</title>
        <authorList>
            <consortium name="DOE Joint Genome Institute"/>
            <person name="Vesth T.C."/>
            <person name="Nybo J."/>
            <person name="Theobald S."/>
            <person name="Brandl J."/>
            <person name="Frisvad J.C."/>
            <person name="Nielsen K.F."/>
            <person name="Lyhne E.K."/>
            <person name="Kogle M.E."/>
            <person name="Kuo A."/>
            <person name="Riley R."/>
            <person name="Clum A."/>
            <person name="Nolan M."/>
            <person name="Lipzen A."/>
            <person name="Salamov A."/>
            <person name="Henrissat B."/>
            <person name="Wiebenga A."/>
            <person name="De vries R.P."/>
            <person name="Grigoriev I.V."/>
            <person name="Mortensen U.H."/>
            <person name="Andersen M.R."/>
            <person name="Baker S.E."/>
        </authorList>
    </citation>
    <scope>NUCLEOTIDE SEQUENCE [LARGE SCALE GENOMIC DNA]</scope>
    <source>
        <strain evidence="1 2">CBS 139.54b</strain>
    </source>
</reference>
<evidence type="ECO:0000313" key="2">
    <source>
        <dbReference type="Proteomes" id="UP000253729"/>
    </source>
</evidence>
<name>A0A3F3QF60_9EURO</name>
<dbReference type="Proteomes" id="UP000253729">
    <property type="component" value="Unassembled WGS sequence"/>
</dbReference>
<organism evidence="1 2">
    <name type="scientific">Aspergillus welwitschiae</name>
    <dbReference type="NCBI Taxonomy" id="1341132"/>
    <lineage>
        <taxon>Eukaryota</taxon>
        <taxon>Fungi</taxon>
        <taxon>Dikarya</taxon>
        <taxon>Ascomycota</taxon>
        <taxon>Pezizomycotina</taxon>
        <taxon>Eurotiomycetes</taxon>
        <taxon>Eurotiomycetidae</taxon>
        <taxon>Eurotiales</taxon>
        <taxon>Aspergillaceae</taxon>
        <taxon>Aspergillus</taxon>
        <taxon>Aspergillus subgen. Circumdati</taxon>
    </lineage>
</organism>
<proteinExistence type="predicted"/>
<dbReference type="EMBL" id="KZ852034">
    <property type="protein sequence ID" value="RDH37893.1"/>
    <property type="molecule type" value="Genomic_DNA"/>
</dbReference>